<evidence type="ECO:0000313" key="1">
    <source>
        <dbReference type="EMBL" id="KIC59766.1"/>
    </source>
</evidence>
<dbReference type="AlphaFoldDB" id="A0A0B4CZG3"/>
<reference evidence="1 2" key="1">
    <citation type="submission" date="2014-12" db="EMBL/GenBank/DDBJ databases">
        <title>Genome sequencing of Brevundimonas nasdae TPW30.</title>
        <authorList>
            <person name="Tan P.W."/>
            <person name="Chan K.-G."/>
        </authorList>
    </citation>
    <scope>NUCLEOTIDE SEQUENCE [LARGE SCALE GENOMIC DNA]</scope>
    <source>
        <strain evidence="1 2">TPW30</strain>
    </source>
</reference>
<accession>A0A0B4CZG3</accession>
<organism evidence="1 2">
    <name type="scientific">Brevundimonas nasdae</name>
    <dbReference type="NCBI Taxonomy" id="172043"/>
    <lineage>
        <taxon>Bacteria</taxon>
        <taxon>Pseudomonadati</taxon>
        <taxon>Pseudomonadota</taxon>
        <taxon>Alphaproteobacteria</taxon>
        <taxon>Caulobacterales</taxon>
        <taxon>Caulobacteraceae</taxon>
        <taxon>Brevundimonas</taxon>
    </lineage>
</organism>
<name>A0A0B4CZG3_9CAUL</name>
<evidence type="ECO:0000313" key="2">
    <source>
        <dbReference type="Proteomes" id="UP000031166"/>
    </source>
</evidence>
<dbReference type="STRING" id="172043.RM53_05020"/>
<proteinExistence type="predicted"/>
<gene>
    <name evidence="1" type="ORF">RM53_05020</name>
</gene>
<dbReference type="EMBL" id="JWSY01000005">
    <property type="protein sequence ID" value="KIC59766.1"/>
    <property type="molecule type" value="Genomic_DNA"/>
</dbReference>
<dbReference type="Proteomes" id="UP000031166">
    <property type="component" value="Unassembled WGS sequence"/>
</dbReference>
<sequence>MNPFSPLPSIADRAVTDSTVAVLREPAFELLSRIQDINPSDQVRALFLAATVIADTIGMDPHDAINRARRMMSDADGPHTVHIAALKDYADGELRRID</sequence>
<protein>
    <submittedName>
        <fullName evidence="1">Uncharacterized protein</fullName>
    </submittedName>
</protein>
<comment type="caution">
    <text evidence="1">The sequence shown here is derived from an EMBL/GenBank/DDBJ whole genome shotgun (WGS) entry which is preliminary data.</text>
</comment>